<accession>A0A1S1HUJ5</accession>
<gene>
    <name evidence="1" type="ORF">A3Q29_16490</name>
</gene>
<sequence>MSGVKITRDNADAILTAIKKLSNMDVLVGIPANKAQRDDGEYLNNAELGYLQSTGATISIGSETVTLPPRPFLDMGIEDTRDITSSHLVAAADYAITGKFEAAQRELERAGMVASNAAKKVISDGDRLEPLSEATLQKRRAKGMDGEKPLYDTSSLLKSITYVVRNKGE</sequence>
<evidence type="ECO:0000313" key="2">
    <source>
        <dbReference type="Proteomes" id="UP000179588"/>
    </source>
</evidence>
<dbReference type="EMBL" id="LVIE01000090">
    <property type="protein sequence ID" value="OHT24993.1"/>
    <property type="molecule type" value="Genomic_DNA"/>
</dbReference>
<organism evidence="1 2">
    <name type="scientific">Providencia stuartii</name>
    <dbReference type="NCBI Taxonomy" id="588"/>
    <lineage>
        <taxon>Bacteria</taxon>
        <taxon>Pseudomonadati</taxon>
        <taxon>Pseudomonadota</taxon>
        <taxon>Gammaproteobacteria</taxon>
        <taxon>Enterobacterales</taxon>
        <taxon>Morganellaceae</taxon>
        <taxon>Providencia</taxon>
    </lineage>
</organism>
<protein>
    <recommendedName>
        <fullName evidence="3">Bacteriophage protein</fullName>
    </recommendedName>
</protein>
<dbReference type="AlphaFoldDB" id="A0A1S1HUJ5"/>
<comment type="caution">
    <text evidence="1">The sequence shown here is derived from an EMBL/GenBank/DDBJ whole genome shotgun (WGS) entry which is preliminary data.</text>
</comment>
<evidence type="ECO:0000313" key="1">
    <source>
        <dbReference type="EMBL" id="OHT24993.1"/>
    </source>
</evidence>
<dbReference type="Proteomes" id="UP000179588">
    <property type="component" value="Unassembled WGS sequence"/>
</dbReference>
<reference evidence="1 2" key="1">
    <citation type="submission" date="2016-03" db="EMBL/GenBank/DDBJ databases">
        <title>Genome sequence of Providencia stuartii strain, isolated from the salivary glands of larval Lucilia sericata.</title>
        <authorList>
            <person name="Yuan Y."/>
            <person name="Zhang Y."/>
            <person name="Fu S."/>
            <person name="Crippen T.L."/>
            <person name="Visi D."/>
            <person name="Benbow M.E."/>
            <person name="Allen M."/>
            <person name="Tomberlin J.K."/>
            <person name="Sze S.-H."/>
            <person name="Tarone A.M."/>
        </authorList>
    </citation>
    <scope>NUCLEOTIDE SEQUENCE [LARGE SCALE GENOMIC DNA]</scope>
    <source>
        <strain evidence="1 2">Crippen</strain>
    </source>
</reference>
<keyword evidence="2" id="KW-1185">Reference proteome</keyword>
<proteinExistence type="predicted"/>
<evidence type="ECO:0008006" key="3">
    <source>
        <dbReference type="Google" id="ProtNLM"/>
    </source>
</evidence>
<name>A0A1S1HUJ5_PROST</name>